<feature type="region of interest" description="Disordered" evidence="13">
    <location>
        <begin position="1"/>
        <end position="187"/>
    </location>
</feature>
<feature type="compositionally biased region" description="Basic residues" evidence="13">
    <location>
        <begin position="559"/>
        <end position="569"/>
    </location>
</feature>
<feature type="compositionally biased region" description="Low complexity" evidence="13">
    <location>
        <begin position="571"/>
        <end position="592"/>
    </location>
</feature>
<dbReference type="EMBL" id="JAEAOA010001607">
    <property type="protein sequence ID" value="KAK3596548.1"/>
    <property type="molecule type" value="Genomic_DNA"/>
</dbReference>
<dbReference type="Proteomes" id="UP001195483">
    <property type="component" value="Unassembled WGS sequence"/>
</dbReference>
<name>A0AAE0VZL3_9BIVA</name>
<evidence type="ECO:0000256" key="6">
    <source>
        <dbReference type="ARBA" id="ARBA00022664"/>
    </source>
</evidence>
<feature type="compositionally biased region" description="Low complexity" evidence="13">
    <location>
        <begin position="75"/>
        <end position="89"/>
    </location>
</feature>
<evidence type="ECO:0000256" key="5">
    <source>
        <dbReference type="ARBA" id="ARBA00022490"/>
    </source>
</evidence>
<feature type="compositionally biased region" description="Basic and acidic residues" evidence="13">
    <location>
        <begin position="347"/>
        <end position="445"/>
    </location>
</feature>
<evidence type="ECO:0000256" key="11">
    <source>
        <dbReference type="ARBA" id="ARBA00023187"/>
    </source>
</evidence>
<proteinExistence type="inferred from homology"/>
<reference evidence="15" key="2">
    <citation type="journal article" date="2021" name="Genome Biol. Evol.">
        <title>Developing a high-quality reference genome for a parasitic bivalve with doubly uniparental inheritance (Bivalvia: Unionida).</title>
        <authorList>
            <person name="Smith C.H."/>
        </authorList>
    </citation>
    <scope>NUCLEOTIDE SEQUENCE</scope>
    <source>
        <strain evidence="15">CHS0354</strain>
        <tissue evidence="15">Mantle</tissue>
    </source>
</reference>
<keyword evidence="9" id="KW-0694">RNA-binding</keyword>
<dbReference type="GO" id="GO:0000184">
    <property type="term" value="P:nuclear-transcribed mRNA catabolic process, nonsense-mediated decay"/>
    <property type="evidence" value="ECO:0007669"/>
    <property type="project" value="UniProtKB-KW"/>
</dbReference>
<dbReference type="GO" id="GO:0008380">
    <property type="term" value="P:RNA splicing"/>
    <property type="evidence" value="ECO:0007669"/>
    <property type="project" value="UniProtKB-KW"/>
</dbReference>
<comment type="similarity">
    <text evidence="3">Belongs to the CASC3 family.</text>
</comment>
<dbReference type="GO" id="GO:0003729">
    <property type="term" value="F:mRNA binding"/>
    <property type="evidence" value="ECO:0007669"/>
    <property type="project" value="InterPro"/>
</dbReference>
<feature type="compositionally biased region" description="Basic residues" evidence="13">
    <location>
        <begin position="8"/>
        <end position="57"/>
    </location>
</feature>
<keyword evidence="8" id="KW-0810">Translation regulation</keyword>
<evidence type="ECO:0000256" key="4">
    <source>
        <dbReference type="ARBA" id="ARBA00022448"/>
    </source>
</evidence>
<dbReference type="GO" id="GO:0005737">
    <property type="term" value="C:cytoplasm"/>
    <property type="evidence" value="ECO:0007669"/>
    <property type="project" value="UniProtKB-SubCell"/>
</dbReference>
<keyword evidence="6" id="KW-0507">mRNA processing</keyword>
<keyword evidence="16" id="KW-1185">Reference proteome</keyword>
<dbReference type="GO" id="GO:0051028">
    <property type="term" value="P:mRNA transport"/>
    <property type="evidence" value="ECO:0007669"/>
    <property type="project" value="UniProtKB-KW"/>
</dbReference>
<evidence type="ECO:0000259" key="14">
    <source>
        <dbReference type="Pfam" id="PF09405"/>
    </source>
</evidence>
<dbReference type="InterPro" id="IPR018545">
    <property type="entry name" value="Btz_dom"/>
</dbReference>
<evidence type="ECO:0000256" key="12">
    <source>
        <dbReference type="ARBA" id="ARBA00023242"/>
    </source>
</evidence>
<reference evidence="15" key="3">
    <citation type="submission" date="2023-05" db="EMBL/GenBank/DDBJ databases">
        <authorList>
            <person name="Smith C.H."/>
        </authorList>
    </citation>
    <scope>NUCLEOTIDE SEQUENCE</scope>
    <source>
        <strain evidence="15">CHS0354</strain>
        <tissue evidence="15">Mantle</tissue>
    </source>
</reference>
<dbReference type="Pfam" id="PF09405">
    <property type="entry name" value="Btz"/>
    <property type="match status" value="1"/>
</dbReference>
<dbReference type="GO" id="GO:0035145">
    <property type="term" value="C:exon-exon junction complex"/>
    <property type="evidence" value="ECO:0007669"/>
    <property type="project" value="InterPro"/>
</dbReference>
<keyword evidence="11" id="KW-0508">mRNA splicing</keyword>
<evidence type="ECO:0000256" key="1">
    <source>
        <dbReference type="ARBA" id="ARBA00004123"/>
    </source>
</evidence>
<gene>
    <name evidence="15" type="ORF">CHS0354_027001</name>
</gene>
<comment type="caution">
    <text evidence="15">The sequence shown here is derived from an EMBL/GenBank/DDBJ whole genome shotgun (WGS) entry which is preliminary data.</text>
</comment>
<keyword evidence="7" id="KW-0509">mRNA transport</keyword>
<dbReference type="GO" id="GO:0006417">
    <property type="term" value="P:regulation of translation"/>
    <property type="evidence" value="ECO:0007669"/>
    <property type="project" value="UniProtKB-KW"/>
</dbReference>
<evidence type="ECO:0000256" key="2">
    <source>
        <dbReference type="ARBA" id="ARBA00004496"/>
    </source>
</evidence>
<feature type="compositionally biased region" description="Basic and acidic residues" evidence="13">
    <location>
        <begin position="146"/>
        <end position="163"/>
    </location>
</feature>
<evidence type="ECO:0000256" key="3">
    <source>
        <dbReference type="ARBA" id="ARBA00009548"/>
    </source>
</evidence>
<evidence type="ECO:0000313" key="15">
    <source>
        <dbReference type="EMBL" id="KAK3596548.1"/>
    </source>
</evidence>
<feature type="compositionally biased region" description="Basic and acidic residues" evidence="13">
    <location>
        <begin position="540"/>
        <end position="550"/>
    </location>
</feature>
<dbReference type="GO" id="GO:0006397">
    <property type="term" value="P:mRNA processing"/>
    <property type="evidence" value="ECO:0007669"/>
    <property type="project" value="UniProtKB-KW"/>
</dbReference>
<evidence type="ECO:0000256" key="7">
    <source>
        <dbReference type="ARBA" id="ARBA00022816"/>
    </source>
</evidence>
<feature type="region of interest" description="Disordered" evidence="13">
    <location>
        <begin position="329"/>
        <end position="445"/>
    </location>
</feature>
<evidence type="ECO:0000256" key="9">
    <source>
        <dbReference type="ARBA" id="ARBA00022884"/>
    </source>
</evidence>
<protein>
    <recommendedName>
        <fullName evidence="14">Btz domain-containing protein</fullName>
    </recommendedName>
</protein>
<evidence type="ECO:0000256" key="8">
    <source>
        <dbReference type="ARBA" id="ARBA00022845"/>
    </source>
</evidence>
<dbReference type="AlphaFoldDB" id="A0AAE0VZL3"/>
<evidence type="ECO:0000256" key="13">
    <source>
        <dbReference type="SAM" id="MobiDB-lite"/>
    </source>
</evidence>
<organism evidence="15 16">
    <name type="scientific">Potamilus streckersoni</name>
    <dbReference type="NCBI Taxonomy" id="2493646"/>
    <lineage>
        <taxon>Eukaryota</taxon>
        <taxon>Metazoa</taxon>
        <taxon>Spiralia</taxon>
        <taxon>Lophotrochozoa</taxon>
        <taxon>Mollusca</taxon>
        <taxon>Bivalvia</taxon>
        <taxon>Autobranchia</taxon>
        <taxon>Heteroconchia</taxon>
        <taxon>Palaeoheterodonta</taxon>
        <taxon>Unionida</taxon>
        <taxon>Unionoidea</taxon>
        <taxon>Unionidae</taxon>
        <taxon>Ambleminae</taxon>
        <taxon>Lampsilini</taxon>
        <taxon>Potamilus</taxon>
    </lineage>
</organism>
<feature type="region of interest" description="Disordered" evidence="13">
    <location>
        <begin position="463"/>
        <end position="514"/>
    </location>
</feature>
<feature type="region of interest" description="Disordered" evidence="13">
    <location>
        <begin position="532"/>
        <end position="639"/>
    </location>
</feature>
<accession>A0AAE0VZL3</accession>
<keyword evidence="4" id="KW-0813">Transport</keyword>
<reference evidence="15" key="1">
    <citation type="journal article" date="2021" name="Genome Biol. Evol.">
        <title>A High-Quality Reference Genome for a Parasitic Bivalve with Doubly Uniparental Inheritance (Bivalvia: Unionida).</title>
        <authorList>
            <person name="Smith C.H."/>
        </authorList>
    </citation>
    <scope>NUCLEOTIDE SEQUENCE</scope>
    <source>
        <strain evidence="15">CHS0354</strain>
    </source>
</reference>
<comment type="subcellular location">
    <subcellularLocation>
        <location evidence="2">Cytoplasm</location>
    </subcellularLocation>
    <subcellularLocation>
        <location evidence="1">Nucleus</location>
    </subcellularLocation>
</comment>
<keyword evidence="12" id="KW-0539">Nucleus</keyword>
<evidence type="ECO:0000256" key="10">
    <source>
        <dbReference type="ARBA" id="ARBA00023161"/>
    </source>
</evidence>
<feature type="domain" description="Btz" evidence="14">
    <location>
        <begin position="491"/>
        <end position="634"/>
    </location>
</feature>
<keyword evidence="5" id="KW-0963">Cytoplasm</keyword>
<keyword evidence="10" id="KW-0866">Nonsense-mediated mRNA decay</keyword>
<feature type="compositionally biased region" description="Basic and acidic residues" evidence="13">
    <location>
        <begin position="609"/>
        <end position="639"/>
    </location>
</feature>
<sequence length="639" mass="75727">MPLPKDKPFRRREKRTPPFRRKRPLSSGRHRSRSYSPRHRSLQRKRSRSPRSHKYGRSRSPQTRTKSPRKHSWSPRRSSSVGPRRTSTTGPRLLRTGSPPRRHSRSPLRKQSPVSGHVDMIYKEGSLGQSLPDRTIRDAPGYLKSPGRERLSPFSSHDRRNSECDDGLGRSGYSKKRDSLSPGHRSGSPGFLKKNLLYSESRYAEQVTSKSLFPVLQHKEIPSVKIVDSRKIRISLDLRFRTAEQEKRGLFEIEENITVGIHRGPQHLALETSPLEVIRDFDPENFIMLRRADEGKKPIFDRDEIKIFQHDDNLEEEAYTEKRTITVTPTEKHRRGEYQITVPSSEDNGRDREDRRKVLSCHDHSTRNDRLRHFPDRYEEPRFERKVMSPDREPQVRLDPRPDPRYEPLFRERQKEEQKEQKRLEKLKQNPHDLRHNLMRRKVETSAMIDARKRIEARRRTEKELVLSEDRGQSSDRKRWDRSRDKEHQLERKKSIDNKEGKSRHHEDTNLPDFKKRSDKYCYEEWKDKPEMIPKGPSYYEHDNRDDYFSRGRGLGFRRPFRGGFRGRIRGQGFYPRGSSFRSRGFSSSSSYSRERERPLKPTQGTREASSEEWKHDLFDQTEKAEPEKDKDKEPSSTT</sequence>
<evidence type="ECO:0000313" key="16">
    <source>
        <dbReference type="Proteomes" id="UP001195483"/>
    </source>
</evidence>